<gene>
    <name evidence="1" type="ORF">D5R40_29970</name>
</gene>
<dbReference type="Proteomes" id="UP000269154">
    <property type="component" value="Unassembled WGS sequence"/>
</dbReference>
<dbReference type="SUPFAM" id="SSF52540">
    <property type="entry name" value="P-loop containing nucleoside triphosphate hydrolases"/>
    <property type="match status" value="1"/>
</dbReference>
<accession>A0A3N6NZ59</accession>
<dbReference type="InterPro" id="IPR027417">
    <property type="entry name" value="P-loop_NTPase"/>
</dbReference>
<dbReference type="Gene3D" id="3.40.50.300">
    <property type="entry name" value="P-loop containing nucleotide triphosphate hydrolases"/>
    <property type="match status" value="1"/>
</dbReference>
<dbReference type="AlphaFoldDB" id="A0A3N6NZ59"/>
<comment type="caution">
    <text evidence="1">The sequence shown here is derived from an EMBL/GenBank/DDBJ whole genome shotgun (WGS) entry which is preliminary data.</text>
</comment>
<dbReference type="EMBL" id="RCBY01000325">
    <property type="protein sequence ID" value="RQH24217.1"/>
    <property type="molecule type" value="Genomic_DNA"/>
</dbReference>
<dbReference type="InterPro" id="IPR005331">
    <property type="entry name" value="Sulfotransferase"/>
</dbReference>
<dbReference type="RefSeq" id="WP_124147695.1">
    <property type="nucleotide sequence ID" value="NZ_CAWOKI010000303.1"/>
</dbReference>
<dbReference type="Pfam" id="PF03567">
    <property type="entry name" value="Sulfotransfer_2"/>
    <property type="match status" value="1"/>
</dbReference>
<evidence type="ECO:0000313" key="2">
    <source>
        <dbReference type="Proteomes" id="UP000269154"/>
    </source>
</evidence>
<dbReference type="GO" id="GO:0008146">
    <property type="term" value="F:sulfotransferase activity"/>
    <property type="evidence" value="ECO:0007669"/>
    <property type="project" value="InterPro"/>
</dbReference>
<name>A0A3N6NZ59_9CYAN</name>
<protein>
    <recommendedName>
        <fullName evidence="3">Sulfotransferase family protein</fullName>
    </recommendedName>
</protein>
<reference evidence="1 2" key="1">
    <citation type="journal article" date="2018" name="ACS Chem. Biol.">
        <title>Ketoreductase domain dysfunction expands chemodiversity: malyngamide biosynthesis in the cyanobacterium Okeania hirsuta.</title>
        <authorList>
            <person name="Moss N.A."/>
            <person name="Leao T."/>
            <person name="Rankin M."/>
            <person name="McCullough T.M."/>
            <person name="Qu P."/>
            <person name="Korobeynikov A."/>
            <person name="Smith J.L."/>
            <person name="Gerwick L."/>
            <person name="Gerwick W.H."/>
        </authorList>
    </citation>
    <scope>NUCLEOTIDE SEQUENCE [LARGE SCALE GENOMIC DNA]</scope>
    <source>
        <strain evidence="1 2">PAB10Feb10-1</strain>
    </source>
</reference>
<evidence type="ECO:0000313" key="1">
    <source>
        <dbReference type="EMBL" id="RQH24217.1"/>
    </source>
</evidence>
<proteinExistence type="predicted"/>
<evidence type="ECO:0008006" key="3">
    <source>
        <dbReference type="Google" id="ProtNLM"/>
    </source>
</evidence>
<keyword evidence="2" id="KW-1185">Reference proteome</keyword>
<organism evidence="1 2">
    <name type="scientific">Okeania hirsuta</name>
    <dbReference type="NCBI Taxonomy" id="1458930"/>
    <lineage>
        <taxon>Bacteria</taxon>
        <taxon>Bacillati</taxon>
        <taxon>Cyanobacteriota</taxon>
        <taxon>Cyanophyceae</taxon>
        <taxon>Oscillatoriophycideae</taxon>
        <taxon>Oscillatoriales</taxon>
        <taxon>Microcoleaceae</taxon>
        <taxon>Okeania</taxon>
    </lineage>
</organism>
<sequence length="256" mass="30111">MIISENDKFIFIHIPKNGGTSVALSLEEHLKYNDIVIGGTKYGEKLLQIYQKQFGVSKHSLGIEIQDLVGKEKWEQFFTFGVVRNPYRRIVSIYTYSEKKLSSFFGTGILHHSNKETLAHIPQRIKSQIKYLGAKVNSQYFKNTLWLLKWPDIKAYLDTANFSEFIRHPFLMKDNSFRTQWTWLSDRDRQNLIVDRVIKLEEIESEWPKLCQDLGISCKLKFENKSASRSVELTPEDRSYIYSQFKIDFDKFGYLP</sequence>
<dbReference type="GO" id="GO:0016020">
    <property type="term" value="C:membrane"/>
    <property type="evidence" value="ECO:0007669"/>
    <property type="project" value="InterPro"/>
</dbReference>
<dbReference type="OrthoDB" id="288532at2"/>